<reference evidence="10 11" key="1">
    <citation type="submission" date="2015-02" db="EMBL/GenBank/DDBJ databases">
        <title>Pseudomonas helleri sp. nov. and Pseudomonas weihenstephanensis sp. nov., isolated from raw cows milk.</title>
        <authorList>
            <person name="von Neubeck M."/>
            <person name="Huptas C."/>
            <person name="Wenning M."/>
            <person name="Scherer S."/>
        </authorList>
    </citation>
    <scope>NUCLEOTIDE SEQUENCE [LARGE SCALE GENOMIC DNA]</scope>
    <source>
        <strain evidence="10 11">DSM 29166</strain>
    </source>
</reference>
<evidence type="ECO:0000256" key="5">
    <source>
        <dbReference type="ARBA" id="ARBA00022801"/>
    </source>
</evidence>
<comment type="caution">
    <text evidence="10">The sequence shown here is derived from an EMBL/GenBank/DDBJ whole genome shotgun (WGS) entry which is preliminary data.</text>
</comment>
<evidence type="ECO:0000256" key="2">
    <source>
        <dbReference type="ARBA" id="ARBA00011322"/>
    </source>
</evidence>
<dbReference type="InterPro" id="IPR029052">
    <property type="entry name" value="Metallo-depent_PP-like"/>
</dbReference>
<evidence type="ECO:0000313" key="11">
    <source>
        <dbReference type="Proteomes" id="UP000036325"/>
    </source>
</evidence>
<dbReference type="Pfam" id="PF00149">
    <property type="entry name" value="Metallophos"/>
    <property type="match status" value="1"/>
</dbReference>
<evidence type="ECO:0000256" key="6">
    <source>
        <dbReference type="ARBA" id="ARBA00022839"/>
    </source>
</evidence>
<dbReference type="Gene3D" id="3.60.21.10">
    <property type="match status" value="1"/>
</dbReference>
<dbReference type="CDD" id="cd00840">
    <property type="entry name" value="MPP_Mre11_N"/>
    <property type="match status" value="1"/>
</dbReference>
<dbReference type="STRING" id="1608994.TU86_14435"/>
<comment type="similarity">
    <text evidence="1 7">Belongs to the SbcD family.</text>
</comment>
<dbReference type="InterPro" id="IPR026843">
    <property type="entry name" value="SbcD_C"/>
</dbReference>
<evidence type="ECO:0000256" key="1">
    <source>
        <dbReference type="ARBA" id="ARBA00010555"/>
    </source>
</evidence>
<comment type="subunit">
    <text evidence="2 7">Heterodimer of SbcC and SbcD.</text>
</comment>
<dbReference type="SUPFAM" id="SSF56300">
    <property type="entry name" value="Metallo-dependent phosphatases"/>
    <property type="match status" value="1"/>
</dbReference>
<keyword evidence="7" id="KW-0233">DNA recombination</keyword>
<dbReference type="Proteomes" id="UP000036325">
    <property type="component" value="Unassembled WGS sequence"/>
</dbReference>
<keyword evidence="6 7" id="KW-0269">Exonuclease</keyword>
<keyword evidence="7" id="KW-0255">Endonuclease</keyword>
<dbReference type="AlphaFoldDB" id="A0A0J6LFV2"/>
<dbReference type="RefSeq" id="WP_048364985.1">
    <property type="nucleotide sequence ID" value="NZ_JAAEBV010000003.1"/>
</dbReference>
<gene>
    <name evidence="7" type="primary">sbcD</name>
    <name evidence="10" type="ORF">TU86_14435</name>
</gene>
<protein>
    <recommendedName>
        <fullName evidence="3 7">Nuclease SbcCD subunit D</fullName>
    </recommendedName>
</protein>
<evidence type="ECO:0000256" key="4">
    <source>
        <dbReference type="ARBA" id="ARBA00022722"/>
    </source>
</evidence>
<dbReference type="InterPro" id="IPR004843">
    <property type="entry name" value="Calcineurin-like_PHP"/>
</dbReference>
<dbReference type="EMBL" id="JYLF01000005">
    <property type="protein sequence ID" value="KMN13261.1"/>
    <property type="molecule type" value="Genomic_DNA"/>
</dbReference>
<dbReference type="GO" id="GO:0006260">
    <property type="term" value="P:DNA replication"/>
    <property type="evidence" value="ECO:0007669"/>
    <property type="project" value="UniProtKB-KW"/>
</dbReference>
<dbReference type="InterPro" id="IPR050535">
    <property type="entry name" value="DNA_Repair-Maintenance_Comp"/>
</dbReference>
<evidence type="ECO:0000256" key="7">
    <source>
        <dbReference type="RuleBase" id="RU363069"/>
    </source>
</evidence>
<accession>A0A0J6LFV2</accession>
<dbReference type="Pfam" id="PF12320">
    <property type="entry name" value="SbcD_C"/>
    <property type="match status" value="1"/>
</dbReference>
<organism evidence="10 11">
    <name type="scientific">Pseudomonas weihenstephanensis</name>
    <dbReference type="NCBI Taxonomy" id="1608994"/>
    <lineage>
        <taxon>Bacteria</taxon>
        <taxon>Pseudomonadati</taxon>
        <taxon>Pseudomonadota</taxon>
        <taxon>Gammaproteobacteria</taxon>
        <taxon>Pseudomonadales</taxon>
        <taxon>Pseudomonadaceae</taxon>
        <taxon>Pseudomonas</taxon>
    </lineage>
</organism>
<dbReference type="GO" id="GO:0008408">
    <property type="term" value="F:3'-5' exonuclease activity"/>
    <property type="evidence" value="ECO:0007669"/>
    <property type="project" value="InterPro"/>
</dbReference>
<keyword evidence="4 7" id="KW-0540">Nuclease</keyword>
<proteinExistence type="inferred from homology"/>
<evidence type="ECO:0000256" key="3">
    <source>
        <dbReference type="ARBA" id="ARBA00013365"/>
    </source>
</evidence>
<evidence type="ECO:0000313" key="10">
    <source>
        <dbReference type="EMBL" id="KMN13261.1"/>
    </source>
</evidence>
<evidence type="ECO:0000259" key="9">
    <source>
        <dbReference type="Pfam" id="PF12320"/>
    </source>
</evidence>
<dbReference type="InterPro" id="IPR041796">
    <property type="entry name" value="Mre11_N"/>
</dbReference>
<dbReference type="OrthoDB" id="9773856at2"/>
<feature type="domain" description="Calcineurin-like phosphoesterase" evidence="8">
    <location>
        <begin position="1"/>
        <end position="232"/>
    </location>
</feature>
<dbReference type="NCBIfam" id="TIGR00619">
    <property type="entry name" value="sbcd"/>
    <property type="match status" value="1"/>
</dbReference>
<name>A0A0J6LFV2_9PSED</name>
<dbReference type="PANTHER" id="PTHR30337">
    <property type="entry name" value="COMPONENT OF ATP-DEPENDENT DSDNA EXONUCLEASE"/>
    <property type="match status" value="1"/>
</dbReference>
<keyword evidence="5 7" id="KW-0378">Hydrolase</keyword>
<keyword evidence="7" id="KW-0235">DNA replication</keyword>
<comment type="function">
    <text evidence="7">SbcCD cleaves DNA hairpin structures. These structures can inhibit DNA replication and are intermediates in certain DNA recombination reactions. The complex acts as a 3'-&gt;5' double strand exonuclease that can open hairpins. It also has a 5' single-strand endonuclease activity.</text>
</comment>
<dbReference type="GO" id="GO:0006310">
    <property type="term" value="P:DNA recombination"/>
    <property type="evidence" value="ECO:0007669"/>
    <property type="project" value="UniProtKB-KW"/>
</dbReference>
<sequence>MRLFHTSDWHLGQNLHGQERDFEHACFLNWLLAQLASEQPDVLLIAGDIFDTVNPPVKAQERLYDFIVSAHEQQPKLTIVMIAGNHDSGSRIELPAPLMRRLRTHALGRVLWLDEGQLDAERLLIPLPDASGKIAAWCLALPFLRPAEVTGAHLGDDYLRGIGQVHEWLIEAANAKRVPGQALIAISHAHMAGGSVSEDSERSLIIGNAEALPASLFGPSISYVALGHLHKPQRVNAEERIRYCGSPIPLSFSEISYAHQILDVTLDGETLVSVEPRLIPRAVNLQRIGPAALAEILTHASQLPEVDLLADTQRQPWLEVRVVLDEPQPDLRQQIETALQGKAVRLVRISAEYAGSGSRANDDDSTRLVELDQLTPQELFSRAWQDHYASQACEQTLKDFAVLLQEVQLEGEQP</sequence>
<feature type="domain" description="Nuclease SbcCD subunit D C-terminal" evidence="9">
    <location>
        <begin position="283"/>
        <end position="387"/>
    </location>
</feature>
<dbReference type="PATRIC" id="fig|1608994.3.peg.3542"/>
<dbReference type="PANTHER" id="PTHR30337:SF0">
    <property type="entry name" value="NUCLEASE SBCCD SUBUNIT D"/>
    <property type="match status" value="1"/>
</dbReference>
<dbReference type="GO" id="GO:0004519">
    <property type="term" value="F:endonuclease activity"/>
    <property type="evidence" value="ECO:0007669"/>
    <property type="project" value="UniProtKB-KW"/>
</dbReference>
<dbReference type="InterPro" id="IPR004593">
    <property type="entry name" value="SbcD"/>
</dbReference>
<evidence type="ECO:0000259" key="8">
    <source>
        <dbReference type="Pfam" id="PF00149"/>
    </source>
</evidence>